<sequence>MKITITLCSTGPISVEFVTRLTSFLEGVDRRKSTRVPYLGVARNASKLISVLNTDQRCTVPQSVSGSNSSHRLGAARGPLTTLAVDAVATSRTDCFNIRCCCCSLTADSLTD</sequence>
<reference evidence="1 2" key="1">
    <citation type="journal article" date="2019" name="Commun. Biol.">
        <title>The bagworm genome reveals a unique fibroin gene that provides high tensile strength.</title>
        <authorList>
            <person name="Kono N."/>
            <person name="Nakamura H."/>
            <person name="Ohtoshi R."/>
            <person name="Tomita M."/>
            <person name="Numata K."/>
            <person name="Arakawa K."/>
        </authorList>
    </citation>
    <scope>NUCLEOTIDE SEQUENCE [LARGE SCALE GENOMIC DNA]</scope>
</reference>
<name>A0A4C1W0S1_EUMVA</name>
<comment type="caution">
    <text evidence="1">The sequence shown here is derived from an EMBL/GenBank/DDBJ whole genome shotgun (WGS) entry which is preliminary data.</text>
</comment>
<proteinExistence type="predicted"/>
<dbReference type="Proteomes" id="UP000299102">
    <property type="component" value="Unassembled WGS sequence"/>
</dbReference>
<dbReference type="EMBL" id="BGZK01000448">
    <property type="protein sequence ID" value="GBP44152.1"/>
    <property type="molecule type" value="Genomic_DNA"/>
</dbReference>
<evidence type="ECO:0000313" key="2">
    <source>
        <dbReference type="Proteomes" id="UP000299102"/>
    </source>
</evidence>
<accession>A0A4C1W0S1</accession>
<organism evidence="1 2">
    <name type="scientific">Eumeta variegata</name>
    <name type="common">Bagworm moth</name>
    <name type="synonym">Eumeta japonica</name>
    <dbReference type="NCBI Taxonomy" id="151549"/>
    <lineage>
        <taxon>Eukaryota</taxon>
        <taxon>Metazoa</taxon>
        <taxon>Ecdysozoa</taxon>
        <taxon>Arthropoda</taxon>
        <taxon>Hexapoda</taxon>
        <taxon>Insecta</taxon>
        <taxon>Pterygota</taxon>
        <taxon>Neoptera</taxon>
        <taxon>Endopterygota</taxon>
        <taxon>Lepidoptera</taxon>
        <taxon>Glossata</taxon>
        <taxon>Ditrysia</taxon>
        <taxon>Tineoidea</taxon>
        <taxon>Psychidae</taxon>
        <taxon>Oiketicinae</taxon>
        <taxon>Eumeta</taxon>
    </lineage>
</organism>
<evidence type="ECO:0000313" key="1">
    <source>
        <dbReference type="EMBL" id="GBP44152.1"/>
    </source>
</evidence>
<keyword evidence="2" id="KW-1185">Reference proteome</keyword>
<gene>
    <name evidence="1" type="ORF">EVAR_31596_1</name>
</gene>
<dbReference type="AlphaFoldDB" id="A0A4C1W0S1"/>
<protein>
    <submittedName>
        <fullName evidence="1">Uncharacterized protein</fullName>
    </submittedName>
</protein>